<dbReference type="InParanoid" id="Q2LTR5"/>
<gene>
    <name evidence="18" type="ORF">SYN_00912</name>
</gene>
<dbReference type="eggNOG" id="COG1183">
    <property type="taxonomic scope" value="Bacteria"/>
</dbReference>
<sequence length="254" mass="28363">MKQGDKLGRGRMKKGVYLLPNLFTSANLFFGFYSIILSIRGSFAQASFFVLISIVLDSLDGRIARMTNSMSKFGTEYDSLSDLVAFGVAPAVMVYLWSLSHYGKWGVVASFLFVLCGALRLARFNIQIGIVESKVFNGLAIPAAAAVVVTGILLYDYLVGKGSFPHVLIPVAVVVLSFLMVSNVKYYSFKDLNYFARKPFMSFFLIVIVLLIIVAEPQIMVFIFALTYCLSGPVWMLFRILRRYLDSRMQASKP</sequence>
<feature type="transmembrane region" description="Helical" evidence="17">
    <location>
        <begin position="16"/>
        <end position="36"/>
    </location>
</feature>
<accession>Q2LTR5</accession>
<feature type="transmembrane region" description="Helical" evidence="17">
    <location>
        <begin position="135"/>
        <end position="155"/>
    </location>
</feature>
<dbReference type="EMBL" id="CP000252">
    <property type="protein sequence ID" value="ABC77474.1"/>
    <property type="molecule type" value="Genomic_DNA"/>
</dbReference>
<comment type="subcellular location">
    <subcellularLocation>
        <location evidence="3">Endomembrane system</location>
    </subcellularLocation>
    <subcellularLocation>
        <location evidence="2">Membrane</location>
        <topology evidence="2">Multi-pass membrane protein</topology>
    </subcellularLocation>
</comment>
<dbReference type="STRING" id="56780.SYN_00912"/>
<dbReference type="InterPro" id="IPR004533">
    <property type="entry name" value="CDP-diaglyc--ser_O-PTrfase"/>
</dbReference>
<reference evidence="18 19" key="1">
    <citation type="journal article" date="2007" name="Proc. Natl. Acad. Sci. U.S.A.">
        <title>The genome of Syntrophus aciditrophicus: life at the thermodynamic limit of microbial growth.</title>
        <authorList>
            <person name="McInerney M.J."/>
            <person name="Rohlin L."/>
            <person name="Mouttaki H."/>
            <person name="Kim U."/>
            <person name="Krupp R.S."/>
            <person name="Rios-Hernandez L."/>
            <person name="Sieber J."/>
            <person name="Struchtemeyer C.G."/>
            <person name="Bhattacharyya A."/>
            <person name="Campbell J.W."/>
            <person name="Gunsalus R.P."/>
        </authorList>
    </citation>
    <scope>NUCLEOTIDE SEQUENCE [LARGE SCALE GENOMIC DNA]</scope>
    <source>
        <strain evidence="18 19">SB</strain>
    </source>
</reference>
<dbReference type="AlphaFoldDB" id="Q2LTR5"/>
<evidence type="ECO:0000256" key="13">
    <source>
        <dbReference type="ARBA" id="ARBA00023209"/>
    </source>
</evidence>
<evidence type="ECO:0000256" key="3">
    <source>
        <dbReference type="ARBA" id="ARBA00004308"/>
    </source>
</evidence>
<evidence type="ECO:0000256" key="9">
    <source>
        <dbReference type="ARBA" id="ARBA00022692"/>
    </source>
</evidence>
<keyword evidence="19" id="KW-1185">Reference proteome</keyword>
<comment type="catalytic activity">
    <reaction evidence="1">
        <text>a CDP-1,2-diacyl-sn-glycerol + L-serine = a 1,2-diacyl-sn-glycero-3-phospho-L-serine + CMP + H(+)</text>
        <dbReference type="Rhea" id="RHEA:16913"/>
        <dbReference type="ChEBI" id="CHEBI:15378"/>
        <dbReference type="ChEBI" id="CHEBI:33384"/>
        <dbReference type="ChEBI" id="CHEBI:57262"/>
        <dbReference type="ChEBI" id="CHEBI:58332"/>
        <dbReference type="ChEBI" id="CHEBI:60377"/>
        <dbReference type="EC" id="2.7.8.8"/>
    </reaction>
</comment>
<dbReference type="InterPro" id="IPR000462">
    <property type="entry name" value="CDP-OH_P_trans"/>
</dbReference>
<evidence type="ECO:0000256" key="17">
    <source>
        <dbReference type="SAM" id="Phobius"/>
    </source>
</evidence>
<keyword evidence="11" id="KW-0443">Lipid metabolism</keyword>
<dbReference type="GO" id="GO:0012505">
    <property type="term" value="C:endomembrane system"/>
    <property type="evidence" value="ECO:0007669"/>
    <property type="project" value="UniProtKB-SubCell"/>
</dbReference>
<evidence type="ECO:0000313" key="19">
    <source>
        <dbReference type="Proteomes" id="UP000001933"/>
    </source>
</evidence>
<evidence type="ECO:0000256" key="11">
    <source>
        <dbReference type="ARBA" id="ARBA00023098"/>
    </source>
</evidence>
<dbReference type="OrthoDB" id="9777147at2"/>
<dbReference type="KEGG" id="sat:SYN_00912"/>
<dbReference type="Proteomes" id="UP000001933">
    <property type="component" value="Chromosome"/>
</dbReference>
<dbReference type="NCBIfam" id="TIGR00473">
    <property type="entry name" value="pssA"/>
    <property type="match status" value="1"/>
</dbReference>
<evidence type="ECO:0000256" key="2">
    <source>
        <dbReference type="ARBA" id="ARBA00004141"/>
    </source>
</evidence>
<proteinExistence type="inferred from homology"/>
<keyword evidence="10 17" id="KW-1133">Transmembrane helix</keyword>
<evidence type="ECO:0000256" key="14">
    <source>
        <dbReference type="ARBA" id="ARBA00023264"/>
    </source>
</evidence>
<dbReference type="GO" id="GO:0003882">
    <property type="term" value="F:CDP-diacylglycerol-serine O-phosphatidyltransferase activity"/>
    <property type="evidence" value="ECO:0007669"/>
    <property type="project" value="UniProtKB-EC"/>
</dbReference>
<evidence type="ECO:0000256" key="5">
    <source>
        <dbReference type="ARBA" id="ARBA00013174"/>
    </source>
</evidence>
<dbReference type="GO" id="GO:0008654">
    <property type="term" value="P:phospholipid biosynthetic process"/>
    <property type="evidence" value="ECO:0007669"/>
    <property type="project" value="UniProtKB-KW"/>
</dbReference>
<name>Q2LTR5_SYNAS</name>
<dbReference type="InterPro" id="IPR043130">
    <property type="entry name" value="CDP-OH_PTrfase_TM_dom"/>
</dbReference>
<keyword evidence="9 17" id="KW-0812">Transmembrane</keyword>
<feature type="transmembrane region" description="Helical" evidence="17">
    <location>
        <begin position="105"/>
        <end position="123"/>
    </location>
</feature>
<evidence type="ECO:0000256" key="1">
    <source>
        <dbReference type="ARBA" id="ARBA00000287"/>
    </source>
</evidence>
<feature type="transmembrane region" description="Helical" evidence="17">
    <location>
        <begin position="199"/>
        <end position="215"/>
    </location>
</feature>
<evidence type="ECO:0000313" key="18">
    <source>
        <dbReference type="EMBL" id="ABC77474.1"/>
    </source>
</evidence>
<evidence type="ECO:0000256" key="10">
    <source>
        <dbReference type="ARBA" id="ARBA00022989"/>
    </source>
</evidence>
<evidence type="ECO:0000256" key="6">
    <source>
        <dbReference type="ARBA" id="ARBA00017171"/>
    </source>
</evidence>
<evidence type="ECO:0000256" key="12">
    <source>
        <dbReference type="ARBA" id="ARBA00023136"/>
    </source>
</evidence>
<evidence type="ECO:0000256" key="16">
    <source>
        <dbReference type="RuleBase" id="RU003750"/>
    </source>
</evidence>
<evidence type="ECO:0000256" key="15">
    <source>
        <dbReference type="ARBA" id="ARBA00032361"/>
    </source>
</evidence>
<protein>
    <recommendedName>
        <fullName evidence="6">CDP-diacylglycerol--serine O-phosphatidyltransferase</fullName>
        <ecNumber evidence="5">2.7.8.8</ecNumber>
    </recommendedName>
    <alternativeName>
        <fullName evidence="15">Phosphatidylserine synthase</fullName>
    </alternativeName>
</protein>
<keyword evidence="8 16" id="KW-0808">Transferase</keyword>
<dbReference type="Pfam" id="PF01066">
    <property type="entry name" value="CDP-OH_P_transf"/>
    <property type="match status" value="1"/>
</dbReference>
<dbReference type="PROSITE" id="PS00379">
    <property type="entry name" value="CDP_ALCOHOL_P_TRANSF"/>
    <property type="match status" value="1"/>
</dbReference>
<feature type="transmembrane region" description="Helical" evidence="17">
    <location>
        <begin position="167"/>
        <end position="187"/>
    </location>
</feature>
<evidence type="ECO:0000256" key="4">
    <source>
        <dbReference type="ARBA" id="ARBA00010441"/>
    </source>
</evidence>
<evidence type="ECO:0000256" key="7">
    <source>
        <dbReference type="ARBA" id="ARBA00022516"/>
    </source>
</evidence>
<keyword evidence="12 17" id="KW-0472">Membrane</keyword>
<comment type="similarity">
    <text evidence="4 16">Belongs to the CDP-alcohol phosphatidyltransferase class-I family.</text>
</comment>
<dbReference type="HOGENOM" id="CLU_049944_2_0_7"/>
<dbReference type="GO" id="GO:0016020">
    <property type="term" value="C:membrane"/>
    <property type="evidence" value="ECO:0007669"/>
    <property type="project" value="UniProtKB-SubCell"/>
</dbReference>
<dbReference type="InterPro" id="IPR048254">
    <property type="entry name" value="CDP_ALCOHOL_P_TRANSF_CS"/>
</dbReference>
<keyword evidence="7" id="KW-0444">Lipid biosynthesis</keyword>
<dbReference type="EC" id="2.7.8.8" evidence="5"/>
<organism evidence="18 19">
    <name type="scientific">Syntrophus aciditrophicus (strain SB)</name>
    <dbReference type="NCBI Taxonomy" id="56780"/>
    <lineage>
        <taxon>Bacteria</taxon>
        <taxon>Pseudomonadati</taxon>
        <taxon>Thermodesulfobacteriota</taxon>
        <taxon>Syntrophia</taxon>
        <taxon>Syntrophales</taxon>
        <taxon>Syntrophaceae</taxon>
        <taxon>Syntrophus</taxon>
    </lineage>
</organism>
<evidence type="ECO:0000256" key="8">
    <source>
        <dbReference type="ARBA" id="ARBA00022679"/>
    </source>
</evidence>
<keyword evidence="14" id="KW-1208">Phospholipid metabolism</keyword>
<dbReference type="Gene3D" id="1.20.120.1760">
    <property type="match status" value="1"/>
</dbReference>
<feature type="transmembrane region" description="Helical" evidence="17">
    <location>
        <begin position="221"/>
        <end position="241"/>
    </location>
</feature>
<keyword evidence="13" id="KW-0594">Phospholipid biosynthesis</keyword>